<dbReference type="OrthoDB" id="2476751at2"/>
<evidence type="ECO:0000313" key="2">
    <source>
        <dbReference type="Proteomes" id="UP000307841"/>
    </source>
</evidence>
<keyword evidence="2" id="KW-1185">Reference proteome</keyword>
<evidence type="ECO:0000313" key="1">
    <source>
        <dbReference type="EMBL" id="TKI59052.1"/>
    </source>
</evidence>
<sequence length="102" mass="11575">MVKAAKTFENILIQRANEISHDTGIDLSEYSLIDKQKVFEMDSELFEGGHELTRASSLQVGDSMPQIHLHESGESLYVLRQYADGTNMAVEFVLENGKWEKQ</sequence>
<protein>
    <submittedName>
        <fullName evidence="1">Uncharacterized protein</fullName>
    </submittedName>
</protein>
<gene>
    <name evidence="1" type="ORF">E8L90_28685</name>
</gene>
<name>A0A4U2YFT7_9BACL</name>
<dbReference type="Proteomes" id="UP000307841">
    <property type="component" value="Unassembled WGS sequence"/>
</dbReference>
<reference evidence="1 2" key="1">
    <citation type="submission" date="2019-04" db="EMBL/GenBank/DDBJ databases">
        <title>Whole genome sequencing of Brevibacillus sp. TGS2-1.</title>
        <authorList>
            <person name="Choi A."/>
        </authorList>
    </citation>
    <scope>NUCLEOTIDE SEQUENCE [LARGE SCALE GENOMIC DNA]</scope>
    <source>
        <strain evidence="1 2">TGS2-1</strain>
    </source>
</reference>
<organism evidence="1 2">
    <name type="scientific">Brevibacillus antibioticus</name>
    <dbReference type="NCBI Taxonomy" id="2570228"/>
    <lineage>
        <taxon>Bacteria</taxon>
        <taxon>Bacillati</taxon>
        <taxon>Bacillota</taxon>
        <taxon>Bacilli</taxon>
        <taxon>Bacillales</taxon>
        <taxon>Paenibacillaceae</taxon>
        <taxon>Brevibacillus</taxon>
    </lineage>
</organism>
<dbReference type="EMBL" id="SZNK01000001">
    <property type="protein sequence ID" value="TKI59052.1"/>
    <property type="molecule type" value="Genomic_DNA"/>
</dbReference>
<dbReference type="RefSeq" id="WP_137032895.1">
    <property type="nucleotide sequence ID" value="NZ_SZNK01000001.1"/>
</dbReference>
<proteinExistence type="predicted"/>
<accession>A0A4U2YFT7</accession>
<comment type="caution">
    <text evidence="1">The sequence shown here is derived from an EMBL/GenBank/DDBJ whole genome shotgun (WGS) entry which is preliminary data.</text>
</comment>
<dbReference type="AlphaFoldDB" id="A0A4U2YFT7"/>